<dbReference type="Gramene" id="OMP01886">
    <property type="protein sequence ID" value="OMP01886"/>
    <property type="gene ID" value="CCACVL1_02986"/>
</dbReference>
<protein>
    <submittedName>
        <fullName evidence="4">Uncharacterized protein</fullName>
    </submittedName>
</protein>
<evidence type="ECO:0000313" key="5">
    <source>
        <dbReference type="Proteomes" id="UP000188268"/>
    </source>
</evidence>
<reference evidence="4 5" key="1">
    <citation type="submission" date="2013-09" db="EMBL/GenBank/DDBJ databases">
        <title>Corchorus capsularis genome sequencing.</title>
        <authorList>
            <person name="Alam M."/>
            <person name="Haque M.S."/>
            <person name="Islam M.S."/>
            <person name="Emdad E.M."/>
            <person name="Islam M.M."/>
            <person name="Ahmed B."/>
            <person name="Halim A."/>
            <person name="Hossen Q.M.M."/>
            <person name="Hossain M.Z."/>
            <person name="Ahmed R."/>
            <person name="Khan M.M."/>
            <person name="Islam R."/>
            <person name="Rashid M.M."/>
            <person name="Khan S.A."/>
            <person name="Rahman M.S."/>
            <person name="Alam M."/>
        </authorList>
    </citation>
    <scope>NUCLEOTIDE SEQUENCE [LARGE SCALE GENOMIC DNA]</scope>
    <source>
        <strain evidence="5">cv. CVL-1</strain>
        <tissue evidence="4">Whole seedling</tissue>
    </source>
</reference>
<keyword evidence="5" id="KW-1185">Reference proteome</keyword>
<evidence type="ECO:0000256" key="2">
    <source>
        <dbReference type="ARBA" id="ARBA00023002"/>
    </source>
</evidence>
<dbReference type="EMBL" id="AWWV01006336">
    <property type="protein sequence ID" value="OMP01886.1"/>
    <property type="molecule type" value="Genomic_DNA"/>
</dbReference>
<dbReference type="SUPFAM" id="SSF51735">
    <property type="entry name" value="NAD(P)-binding Rossmann-fold domains"/>
    <property type="match status" value="1"/>
</dbReference>
<dbReference type="STRING" id="210143.A0A1R3K487"/>
<sequence>MQQTRQLVENSGFIACWLVKLLLQHGYTVKATVGDPSDKKKTDHLLALDGTKQRLQLFKAELLDEGVFDIISVVHEYV</sequence>
<keyword evidence="3" id="KW-0732">Signal</keyword>
<name>A0A1R3K487_COCAP</name>
<gene>
    <name evidence="4" type="ORF">CCACVL1_02986</name>
</gene>
<dbReference type="PANTHER" id="PTHR10366:SF852">
    <property type="entry name" value="CINNAMOYL-COA REDUCTASE CAD2"/>
    <property type="match status" value="1"/>
</dbReference>
<accession>A0A1R3K487</accession>
<evidence type="ECO:0000256" key="1">
    <source>
        <dbReference type="ARBA" id="ARBA00022857"/>
    </source>
</evidence>
<evidence type="ECO:0000256" key="3">
    <source>
        <dbReference type="SAM" id="SignalP"/>
    </source>
</evidence>
<feature type="signal peptide" evidence="3">
    <location>
        <begin position="1"/>
        <end position="31"/>
    </location>
</feature>
<dbReference type="Proteomes" id="UP000188268">
    <property type="component" value="Unassembled WGS sequence"/>
</dbReference>
<dbReference type="Gene3D" id="3.40.50.720">
    <property type="entry name" value="NAD(P)-binding Rossmann-like Domain"/>
    <property type="match status" value="1"/>
</dbReference>
<proteinExistence type="predicted"/>
<dbReference type="InterPro" id="IPR050425">
    <property type="entry name" value="NAD(P)_dehydrat-like"/>
</dbReference>
<organism evidence="4 5">
    <name type="scientific">Corchorus capsularis</name>
    <name type="common">Jute</name>
    <dbReference type="NCBI Taxonomy" id="210143"/>
    <lineage>
        <taxon>Eukaryota</taxon>
        <taxon>Viridiplantae</taxon>
        <taxon>Streptophyta</taxon>
        <taxon>Embryophyta</taxon>
        <taxon>Tracheophyta</taxon>
        <taxon>Spermatophyta</taxon>
        <taxon>Magnoliopsida</taxon>
        <taxon>eudicotyledons</taxon>
        <taxon>Gunneridae</taxon>
        <taxon>Pentapetalae</taxon>
        <taxon>rosids</taxon>
        <taxon>malvids</taxon>
        <taxon>Malvales</taxon>
        <taxon>Malvaceae</taxon>
        <taxon>Grewioideae</taxon>
        <taxon>Apeibeae</taxon>
        <taxon>Corchorus</taxon>
    </lineage>
</organism>
<evidence type="ECO:0000313" key="4">
    <source>
        <dbReference type="EMBL" id="OMP01886.1"/>
    </source>
</evidence>
<keyword evidence="1" id="KW-0521">NADP</keyword>
<keyword evidence="2" id="KW-0560">Oxidoreductase</keyword>
<dbReference type="OrthoDB" id="2735536at2759"/>
<dbReference type="OMA" id="NANKIVC"/>
<dbReference type="GO" id="GO:0016616">
    <property type="term" value="F:oxidoreductase activity, acting on the CH-OH group of donors, NAD or NADP as acceptor"/>
    <property type="evidence" value="ECO:0007669"/>
    <property type="project" value="TreeGrafter"/>
</dbReference>
<dbReference type="AlphaFoldDB" id="A0A1R3K487"/>
<dbReference type="PANTHER" id="PTHR10366">
    <property type="entry name" value="NAD DEPENDENT EPIMERASE/DEHYDRATASE"/>
    <property type="match status" value="1"/>
</dbReference>
<feature type="chain" id="PRO_5012593735" evidence="3">
    <location>
        <begin position="32"/>
        <end position="78"/>
    </location>
</feature>
<dbReference type="InterPro" id="IPR036291">
    <property type="entry name" value="NAD(P)-bd_dom_sf"/>
</dbReference>
<comment type="caution">
    <text evidence="4">The sequence shown here is derived from an EMBL/GenBank/DDBJ whole genome shotgun (WGS) entry which is preliminary data.</text>
</comment>